<dbReference type="AlphaFoldDB" id="A0A1H3X3T4"/>
<dbReference type="SUPFAM" id="SSF57716">
    <property type="entry name" value="Glucocorticoid receptor-like (DNA-binding domain)"/>
    <property type="match status" value="1"/>
</dbReference>
<evidence type="ECO:0000256" key="1">
    <source>
        <dbReference type="ARBA" id="ARBA00022723"/>
    </source>
</evidence>
<dbReference type="PROSITE" id="PS51128">
    <property type="entry name" value="ZF_DKSA_2"/>
    <property type="match status" value="1"/>
</dbReference>
<organism evidence="8 9">
    <name type="scientific">Rubrimonas cliftonensis</name>
    <dbReference type="NCBI Taxonomy" id="89524"/>
    <lineage>
        <taxon>Bacteria</taxon>
        <taxon>Pseudomonadati</taxon>
        <taxon>Pseudomonadota</taxon>
        <taxon>Alphaproteobacteria</taxon>
        <taxon>Rhodobacterales</taxon>
        <taxon>Paracoccaceae</taxon>
        <taxon>Rubrimonas</taxon>
    </lineage>
</organism>
<dbReference type="Pfam" id="PF01258">
    <property type="entry name" value="zf-dskA_traR"/>
    <property type="match status" value="1"/>
</dbReference>
<keyword evidence="3" id="KW-0862">Zinc</keyword>
<keyword evidence="2" id="KW-0863">Zinc-finger</keyword>
<evidence type="ECO:0000313" key="8">
    <source>
        <dbReference type="EMBL" id="SDZ93920.1"/>
    </source>
</evidence>
<protein>
    <submittedName>
        <fullName evidence="8">Transcriptional regulator, TraR/DksA family</fullName>
    </submittedName>
</protein>
<reference evidence="8 9" key="1">
    <citation type="submission" date="2016-10" db="EMBL/GenBank/DDBJ databases">
        <authorList>
            <person name="de Groot N.N."/>
        </authorList>
    </citation>
    <scope>NUCLEOTIDE SEQUENCE [LARGE SCALE GENOMIC DNA]</scope>
    <source>
        <strain evidence="8 9">DSM 15345</strain>
    </source>
</reference>
<evidence type="ECO:0000259" key="7">
    <source>
        <dbReference type="Pfam" id="PF21173"/>
    </source>
</evidence>
<evidence type="ECO:0000313" key="9">
    <source>
        <dbReference type="Proteomes" id="UP000198703"/>
    </source>
</evidence>
<evidence type="ECO:0000256" key="2">
    <source>
        <dbReference type="ARBA" id="ARBA00022771"/>
    </source>
</evidence>
<evidence type="ECO:0000256" key="5">
    <source>
        <dbReference type="SAM" id="MobiDB-lite"/>
    </source>
</evidence>
<dbReference type="PANTHER" id="PTHR33823:SF4">
    <property type="entry name" value="GENERAL STRESS PROTEIN 16O"/>
    <property type="match status" value="1"/>
</dbReference>
<dbReference type="Proteomes" id="UP000198703">
    <property type="component" value="Unassembled WGS sequence"/>
</dbReference>
<feature type="zinc finger region" description="dksA C4-type" evidence="4">
    <location>
        <begin position="84"/>
        <end position="108"/>
    </location>
</feature>
<dbReference type="PANTHER" id="PTHR33823">
    <property type="entry name" value="RNA POLYMERASE-BINDING TRANSCRIPTION FACTOR DKSA-RELATED"/>
    <property type="match status" value="1"/>
</dbReference>
<dbReference type="Pfam" id="PF21173">
    <property type="entry name" value="DksA-like_N"/>
    <property type="match status" value="1"/>
</dbReference>
<dbReference type="STRING" id="89524.SAMN05444370_102258"/>
<dbReference type="InterPro" id="IPR048487">
    <property type="entry name" value="DksA-like_N"/>
</dbReference>
<proteinExistence type="predicted"/>
<evidence type="ECO:0000259" key="6">
    <source>
        <dbReference type="Pfam" id="PF01258"/>
    </source>
</evidence>
<keyword evidence="1" id="KW-0479">Metal-binding</keyword>
<accession>A0A1H3X3T4</accession>
<dbReference type="RefSeq" id="WP_093248655.1">
    <property type="nucleotide sequence ID" value="NZ_FNQM01000002.1"/>
</dbReference>
<evidence type="ECO:0000256" key="3">
    <source>
        <dbReference type="ARBA" id="ARBA00022833"/>
    </source>
</evidence>
<feature type="domain" description="DnaK suppressor protein-like N-terminal" evidence="7">
    <location>
        <begin position="12"/>
        <end position="76"/>
    </location>
</feature>
<sequence>MTKRKTVDPAPYAARLQARLAELRTRLEGIEHDLDETPNPDAEERATEREGDEVLESLGAAGLGEIRAIEAALDRIEEGEFGVCVACGGAIAAGRLDAVPHAPRCAKCA</sequence>
<name>A0A1H3X3T4_9RHOB</name>
<gene>
    <name evidence="8" type="ORF">SAMN05444370_102258</name>
</gene>
<dbReference type="InterPro" id="IPR000962">
    <property type="entry name" value="Znf_DskA_TraR"/>
</dbReference>
<keyword evidence="9" id="KW-1185">Reference proteome</keyword>
<dbReference type="SUPFAM" id="SSF109635">
    <property type="entry name" value="DnaK suppressor protein DksA, alpha-hairpin domain"/>
    <property type="match status" value="1"/>
</dbReference>
<feature type="domain" description="Zinc finger DksA/TraR C4-type" evidence="6">
    <location>
        <begin position="79"/>
        <end position="109"/>
    </location>
</feature>
<dbReference type="EMBL" id="FNQM01000002">
    <property type="protein sequence ID" value="SDZ93920.1"/>
    <property type="molecule type" value="Genomic_DNA"/>
</dbReference>
<dbReference type="GO" id="GO:0008270">
    <property type="term" value="F:zinc ion binding"/>
    <property type="evidence" value="ECO:0007669"/>
    <property type="project" value="UniProtKB-KW"/>
</dbReference>
<dbReference type="OrthoDB" id="1121111at2"/>
<dbReference type="InterPro" id="IPR037187">
    <property type="entry name" value="DnaK_N"/>
</dbReference>
<feature type="region of interest" description="Disordered" evidence="5">
    <location>
        <begin position="28"/>
        <end position="51"/>
    </location>
</feature>
<dbReference type="Gene3D" id="1.20.120.910">
    <property type="entry name" value="DksA, coiled-coil domain"/>
    <property type="match status" value="1"/>
</dbReference>
<evidence type="ECO:0000256" key="4">
    <source>
        <dbReference type="PROSITE-ProRule" id="PRU00510"/>
    </source>
</evidence>